<evidence type="ECO:0000256" key="5">
    <source>
        <dbReference type="ARBA" id="ARBA00022777"/>
    </source>
</evidence>
<comment type="caution">
    <text evidence="8">The sequence shown here is derived from an EMBL/GenBank/DDBJ whole genome shotgun (WGS) entry which is preliminary data.</text>
</comment>
<keyword evidence="6" id="KW-0378">Hydrolase</keyword>
<keyword evidence="9" id="KW-1185">Reference proteome</keyword>
<dbReference type="InterPro" id="IPR003593">
    <property type="entry name" value="AAA+_ATPase"/>
</dbReference>
<reference evidence="8 9" key="1">
    <citation type="submission" date="2022-12" db="EMBL/GenBank/DDBJ databases">
        <authorList>
            <person name="Muema E."/>
        </authorList>
    </citation>
    <scope>NUCLEOTIDE SEQUENCE [LARGE SCALE GENOMIC DNA]</scope>
    <source>
        <strain evidence="9">1330</strain>
    </source>
</reference>
<protein>
    <recommendedName>
        <fullName evidence="1">non-specific serine/threonine protein kinase</fullName>
        <ecNumber evidence="1">2.7.11.1</ecNumber>
    </recommendedName>
</protein>
<evidence type="ECO:0000256" key="6">
    <source>
        <dbReference type="ARBA" id="ARBA00022801"/>
    </source>
</evidence>
<dbReference type="CDD" id="cd19488">
    <property type="entry name" value="KaiC-like_N"/>
    <property type="match status" value="1"/>
</dbReference>
<evidence type="ECO:0000256" key="2">
    <source>
        <dbReference type="ARBA" id="ARBA00022553"/>
    </source>
</evidence>
<keyword evidence="4" id="KW-0677">Repeat</keyword>
<dbReference type="EMBL" id="JAPYKO010000050">
    <property type="protein sequence ID" value="MEI9406862.1"/>
    <property type="molecule type" value="Genomic_DNA"/>
</dbReference>
<name>A0ABU8KMZ4_9HYPH</name>
<dbReference type="Gene3D" id="3.40.50.300">
    <property type="entry name" value="P-loop containing nucleotide triphosphate hydrolases"/>
    <property type="match status" value="2"/>
</dbReference>
<keyword evidence="2" id="KW-0597">Phosphoprotein</keyword>
<dbReference type="PIRSF" id="PIRSF039117">
    <property type="entry name" value="KaiC"/>
    <property type="match status" value="1"/>
</dbReference>
<evidence type="ECO:0000256" key="1">
    <source>
        <dbReference type="ARBA" id="ARBA00012513"/>
    </source>
</evidence>
<organism evidence="8 9">
    <name type="scientific">Mesorhizobium argentiipisi</name>
    <dbReference type="NCBI Taxonomy" id="3015175"/>
    <lineage>
        <taxon>Bacteria</taxon>
        <taxon>Pseudomonadati</taxon>
        <taxon>Pseudomonadota</taxon>
        <taxon>Alphaproteobacteria</taxon>
        <taxon>Hyphomicrobiales</taxon>
        <taxon>Phyllobacteriaceae</taxon>
        <taxon>Mesorhizobium</taxon>
    </lineage>
</organism>
<dbReference type="InterPro" id="IPR051347">
    <property type="entry name" value="Circadian_clock_KaiC-rel"/>
</dbReference>
<dbReference type="Proteomes" id="UP001366503">
    <property type="component" value="Unassembled WGS sequence"/>
</dbReference>
<evidence type="ECO:0000256" key="3">
    <source>
        <dbReference type="ARBA" id="ARBA00022679"/>
    </source>
</evidence>
<dbReference type="PRINTS" id="PR01874">
    <property type="entry name" value="DNAREPAIRADA"/>
</dbReference>
<dbReference type="Pfam" id="PF06745">
    <property type="entry name" value="ATPase"/>
    <property type="match status" value="2"/>
</dbReference>
<gene>
    <name evidence="8" type="ORF">O7A05_32615</name>
</gene>
<feature type="domain" description="KaiC" evidence="7">
    <location>
        <begin position="24"/>
        <end position="263"/>
    </location>
</feature>
<evidence type="ECO:0000313" key="8">
    <source>
        <dbReference type="EMBL" id="MEI9406862.1"/>
    </source>
</evidence>
<dbReference type="InterPro" id="IPR014774">
    <property type="entry name" value="KaiC-like_dom"/>
</dbReference>
<dbReference type="PANTHER" id="PTHR42926:SF1">
    <property type="entry name" value="CIRCADIAN CLOCK OSCILLATOR PROTEIN KAIC 1"/>
    <property type="match status" value="1"/>
</dbReference>
<keyword evidence="3" id="KW-0808">Transferase</keyword>
<proteinExistence type="predicted"/>
<dbReference type="InterPro" id="IPR010624">
    <property type="entry name" value="KaiC_dom"/>
</dbReference>
<dbReference type="PANTHER" id="PTHR42926">
    <property type="match status" value="1"/>
</dbReference>
<sequence>MPDDHRKGAATASVDIHIEDLGEKRVSTGSEGLDDILGGGFDPDRMYLYEGRPGTGKTTIALQFLLEGVRLGERVLYITLSESQRELALVAKRHGWTVDGIDVFELVPPETSLDPDRELTILHPAEIELSETTNLVFEKVAALDPARVVFDSLSELRLLAQNSLRYRRQVLALKHFFAARHCTVVLLDDLSSADTDLQLHSICHGVVNLEQLALDYGAERRRIRVIKMRGIRFRGGYHDFTIVKGGLNIFPRLIAAEHHNKFEVEAASTGNSELDKLLGGGIERGTNALFIGSAGVGKSSLALTVALAAAQRGEHAVYFAFDEGRGTIEARAQTLGMPLDQALTNGTLKLQQIDPAELSPGEFAAGVRASVERDKAKVVVIDSLNGYLNAMPDERFLILQMHELLSYLGQQGVTTILVLAQHGLVGPMDTPLDLSYLSDAVLMLRYFEFGGSVRRALSVVKKRSGNHEHTIREFQLTPNGVAVGPPLTQFSGIFSGTPTYTSDKELPTVRGANDQS</sequence>
<dbReference type="PROSITE" id="PS51146">
    <property type="entry name" value="KAIC"/>
    <property type="match status" value="2"/>
</dbReference>
<accession>A0ABU8KMZ4</accession>
<dbReference type="EC" id="2.7.11.1" evidence="1"/>
<feature type="domain" description="KaiC" evidence="7">
    <location>
        <begin position="265"/>
        <end position="497"/>
    </location>
</feature>
<dbReference type="SUPFAM" id="SSF52540">
    <property type="entry name" value="P-loop containing nucleoside triphosphate hydrolases"/>
    <property type="match status" value="2"/>
</dbReference>
<dbReference type="InterPro" id="IPR030665">
    <property type="entry name" value="KaiC"/>
</dbReference>
<evidence type="ECO:0000313" key="9">
    <source>
        <dbReference type="Proteomes" id="UP001366503"/>
    </source>
</evidence>
<dbReference type="RefSeq" id="WP_337097470.1">
    <property type="nucleotide sequence ID" value="NZ_JAPYKO010000050.1"/>
</dbReference>
<dbReference type="InterPro" id="IPR027417">
    <property type="entry name" value="P-loop_NTPase"/>
</dbReference>
<evidence type="ECO:0000259" key="7">
    <source>
        <dbReference type="PROSITE" id="PS51146"/>
    </source>
</evidence>
<evidence type="ECO:0000256" key="4">
    <source>
        <dbReference type="ARBA" id="ARBA00022737"/>
    </source>
</evidence>
<dbReference type="SMART" id="SM00382">
    <property type="entry name" value="AAA"/>
    <property type="match status" value="2"/>
</dbReference>
<keyword evidence="5" id="KW-0418">Kinase</keyword>